<dbReference type="STRING" id="545501.BN997_00590"/>
<dbReference type="OrthoDB" id="2962597at2"/>
<name>A0A0A1MP05_9BACI</name>
<dbReference type="SUPFAM" id="SSF143842">
    <property type="entry name" value="YwmB-like"/>
    <property type="match status" value="1"/>
</dbReference>
<organism evidence="1 2">
    <name type="scientific">Oceanobacillus oncorhynchi</name>
    <dbReference type="NCBI Taxonomy" id="545501"/>
    <lineage>
        <taxon>Bacteria</taxon>
        <taxon>Bacillati</taxon>
        <taxon>Bacillota</taxon>
        <taxon>Bacilli</taxon>
        <taxon>Bacillales</taxon>
        <taxon>Bacillaceae</taxon>
        <taxon>Oceanobacillus</taxon>
    </lineage>
</organism>
<sequence>MFHKILFHSNFPFTQASPLQAFQNRGQRNKQAICFLLLICFFVNQAFSQPYQEDEMQDLGAFAMSNDWNIDFWEVTMKEQMAAEEAQHLVQQLEATYTLQEDKDENRIKYTFESRHKEDPFYVIYNVILPVDKEEPAEVIVVMHGTDWNNQISQKYQKEKRAVQKNYLTKETQLYTCLSIQDSDIMNHDVILNEAATYFNIEHISTKNDNIENSRIEKSTYGYTKTWEQFYFMENDPKNVQITTVADRQGEKSFMIGTPILINEY</sequence>
<reference evidence="1 2" key="1">
    <citation type="submission" date="2014-11" db="EMBL/GenBank/DDBJ databases">
        <authorList>
            <person name="Urmite Genomes Urmite Genomes"/>
        </authorList>
    </citation>
    <scope>NUCLEOTIDE SEQUENCE [LARGE SCALE GENOMIC DNA]</scope>
    <source>
        <strain evidence="1 2">Oc5</strain>
    </source>
</reference>
<dbReference type="EMBL" id="CDGG01000001">
    <property type="protein sequence ID" value="CEI80781.1"/>
    <property type="molecule type" value="Genomic_DNA"/>
</dbReference>
<dbReference type="InterPro" id="IPR014794">
    <property type="entry name" value="DUF1779"/>
</dbReference>
<dbReference type="Gene3D" id="3.30.2030.10">
    <property type="entry name" value="YwmB-like"/>
    <property type="match status" value="1"/>
</dbReference>
<accession>A0A0A1MP05</accession>
<evidence type="ECO:0000313" key="2">
    <source>
        <dbReference type="Proteomes" id="UP000040453"/>
    </source>
</evidence>
<evidence type="ECO:0008006" key="3">
    <source>
        <dbReference type="Google" id="ProtNLM"/>
    </source>
</evidence>
<dbReference type="Proteomes" id="UP000040453">
    <property type="component" value="Unassembled WGS sequence"/>
</dbReference>
<dbReference type="AlphaFoldDB" id="A0A0A1MP05"/>
<protein>
    <recommendedName>
        <fullName evidence="3">TATA-box binding</fullName>
    </recommendedName>
</protein>
<dbReference type="Pfam" id="PF08680">
    <property type="entry name" value="DUF1779"/>
    <property type="match status" value="1"/>
</dbReference>
<evidence type="ECO:0000313" key="1">
    <source>
        <dbReference type="EMBL" id="CEI80781.1"/>
    </source>
</evidence>
<dbReference type="Gene3D" id="3.30.360.40">
    <property type="entry name" value="YwmB-like"/>
    <property type="match status" value="1"/>
</dbReference>
<gene>
    <name evidence="1" type="ORF">BN997_00590</name>
</gene>
<dbReference type="InterPro" id="IPR036209">
    <property type="entry name" value="YwmB-like_sf"/>
</dbReference>
<proteinExistence type="predicted"/>
<dbReference type="RefSeq" id="WP_052484873.1">
    <property type="nucleotide sequence ID" value="NZ_CDGG01000001.1"/>
</dbReference>
<keyword evidence="2" id="KW-1185">Reference proteome</keyword>